<dbReference type="GO" id="GO:0046982">
    <property type="term" value="F:protein heterodimerization activity"/>
    <property type="evidence" value="ECO:0007669"/>
    <property type="project" value="InterPro"/>
</dbReference>
<dbReference type="Pfam" id="PF07524">
    <property type="entry name" value="Bromo_TP"/>
    <property type="match status" value="1"/>
</dbReference>
<evidence type="ECO:0000256" key="3">
    <source>
        <dbReference type="ARBA" id="ARBA00023163"/>
    </source>
</evidence>
<keyword evidence="2" id="KW-0805">Transcription regulation</keyword>
<sequence length="246" mass="27065">MSSQTQTKTPTTSEFYHALLRPAILQILRAQGYYSSTGGTVDTLTELAGSYITIISRQAARHASLNDEISLSPSIVDVRMALEDCGALWPQRDFTAQENSGEEDTRGVDEFIRWARGKKNQRIRKVAGLHGAVVTGEENEGDERETDYLSALKKKHNRSDQDSKYAGTILGRGIEHGEVNVEGGNADSLQAWAKARLDAAVRPPGEELRELERPRRTNDDDADSRPPSSGLSSLADDDVEMMDMGD</sequence>
<evidence type="ECO:0000313" key="7">
    <source>
        <dbReference type="EMBL" id="RYP03147.1"/>
    </source>
</evidence>
<proteinExistence type="predicted"/>
<organism evidence="7 8">
    <name type="scientific">Monosporascus ibericus</name>
    <dbReference type="NCBI Taxonomy" id="155417"/>
    <lineage>
        <taxon>Eukaryota</taxon>
        <taxon>Fungi</taxon>
        <taxon>Dikarya</taxon>
        <taxon>Ascomycota</taxon>
        <taxon>Pezizomycotina</taxon>
        <taxon>Sordariomycetes</taxon>
        <taxon>Xylariomycetidae</taxon>
        <taxon>Xylariales</taxon>
        <taxon>Xylariales incertae sedis</taxon>
        <taxon>Monosporascus</taxon>
    </lineage>
</organism>
<dbReference type="OrthoDB" id="5402929at2759"/>
<evidence type="ECO:0000256" key="2">
    <source>
        <dbReference type="ARBA" id="ARBA00023015"/>
    </source>
</evidence>
<feature type="compositionally biased region" description="Acidic residues" evidence="5">
    <location>
        <begin position="235"/>
        <end position="246"/>
    </location>
</feature>
<keyword evidence="4" id="KW-0539">Nucleus</keyword>
<evidence type="ECO:0000256" key="4">
    <source>
        <dbReference type="ARBA" id="ARBA00023242"/>
    </source>
</evidence>
<feature type="domain" description="Bromodomain associated" evidence="6">
    <location>
        <begin position="13"/>
        <end position="91"/>
    </location>
</feature>
<dbReference type="GO" id="GO:0005634">
    <property type="term" value="C:nucleus"/>
    <property type="evidence" value="ECO:0007669"/>
    <property type="project" value="UniProtKB-SubCell"/>
</dbReference>
<dbReference type="STRING" id="155417.A0A4Q4TCV3"/>
<dbReference type="InterPro" id="IPR009072">
    <property type="entry name" value="Histone-fold"/>
</dbReference>
<keyword evidence="3" id="KW-0804">Transcription</keyword>
<feature type="compositionally biased region" description="Basic and acidic residues" evidence="5">
    <location>
        <begin position="199"/>
        <end position="219"/>
    </location>
</feature>
<keyword evidence="8" id="KW-1185">Reference proteome</keyword>
<feature type="region of interest" description="Disordered" evidence="5">
    <location>
        <begin position="199"/>
        <end position="246"/>
    </location>
</feature>
<reference evidence="7 8" key="1">
    <citation type="submission" date="2018-06" db="EMBL/GenBank/DDBJ databases">
        <title>Complete Genomes of Monosporascus.</title>
        <authorList>
            <person name="Robinson A.J."/>
            <person name="Natvig D.O."/>
        </authorList>
    </citation>
    <scope>NUCLEOTIDE SEQUENCE [LARGE SCALE GENOMIC DNA]</scope>
    <source>
        <strain evidence="7 8">CBS 110550</strain>
    </source>
</reference>
<evidence type="ECO:0000256" key="1">
    <source>
        <dbReference type="ARBA" id="ARBA00004123"/>
    </source>
</evidence>
<protein>
    <recommendedName>
        <fullName evidence="6">Bromodomain associated domain-containing protein</fullName>
    </recommendedName>
</protein>
<dbReference type="SMART" id="SM00576">
    <property type="entry name" value="BTP"/>
    <property type="match status" value="1"/>
</dbReference>
<dbReference type="Proteomes" id="UP000293360">
    <property type="component" value="Unassembled WGS sequence"/>
</dbReference>
<dbReference type="InterPro" id="IPR006565">
    <property type="entry name" value="BTP"/>
</dbReference>
<accession>A0A4Q4TCV3</accession>
<evidence type="ECO:0000259" key="6">
    <source>
        <dbReference type="SMART" id="SM00576"/>
    </source>
</evidence>
<comment type="caution">
    <text evidence="7">The sequence shown here is derived from an EMBL/GenBank/DDBJ whole genome shotgun (WGS) entry which is preliminary data.</text>
</comment>
<dbReference type="EMBL" id="QJNU01000279">
    <property type="protein sequence ID" value="RYP03147.1"/>
    <property type="molecule type" value="Genomic_DNA"/>
</dbReference>
<evidence type="ECO:0000256" key="5">
    <source>
        <dbReference type="SAM" id="MobiDB-lite"/>
    </source>
</evidence>
<comment type="subcellular location">
    <subcellularLocation>
        <location evidence="1">Nucleus</location>
    </subcellularLocation>
</comment>
<evidence type="ECO:0000313" key="8">
    <source>
        <dbReference type="Proteomes" id="UP000293360"/>
    </source>
</evidence>
<dbReference type="Gene3D" id="1.10.20.10">
    <property type="entry name" value="Histone, subunit A"/>
    <property type="match status" value="1"/>
</dbReference>
<dbReference type="CDD" id="cd00076">
    <property type="entry name" value="HFD_SF"/>
    <property type="match status" value="1"/>
</dbReference>
<dbReference type="AlphaFoldDB" id="A0A4Q4TCV3"/>
<gene>
    <name evidence="7" type="ORF">DL764_005354</name>
</gene>
<name>A0A4Q4TCV3_9PEZI</name>